<dbReference type="GO" id="GO:0008654">
    <property type="term" value="P:phospholipid biosynthetic process"/>
    <property type="evidence" value="ECO:0007669"/>
    <property type="project" value="UniProtKB-KW"/>
</dbReference>
<comment type="pathway">
    <text evidence="10">Lipid metabolism; phospholipid metabolism.</text>
</comment>
<gene>
    <name evidence="10" type="primary">plsX</name>
    <name evidence="11" type="ordered locus">Kole_1536</name>
</gene>
<evidence type="ECO:0000313" key="12">
    <source>
        <dbReference type="Proteomes" id="UP000002382"/>
    </source>
</evidence>
<comment type="subunit">
    <text evidence="9 10">Homodimer. Probably interacts with PlsY.</text>
</comment>
<dbReference type="KEGG" id="kol:Kole_1536"/>
<dbReference type="HOGENOM" id="CLU_039379_1_1_0"/>
<dbReference type="InterPro" id="IPR012281">
    <property type="entry name" value="Phospholipid_synth_PlsX-like"/>
</dbReference>
<comment type="similarity">
    <text evidence="10">Belongs to the PlsX family.</text>
</comment>
<comment type="function">
    <text evidence="10">Catalyzes the reversible formation of acyl-phosphate (acyl-PO(4)) from acyl-[acyl-carrier-protein] (acyl-ACP). This enzyme utilizes acyl-ACP as fatty acyl donor, but not acyl-CoA.</text>
</comment>
<evidence type="ECO:0000256" key="2">
    <source>
        <dbReference type="ARBA" id="ARBA00022490"/>
    </source>
</evidence>
<evidence type="ECO:0000256" key="5">
    <source>
        <dbReference type="ARBA" id="ARBA00023098"/>
    </source>
</evidence>
<dbReference type="AlphaFoldDB" id="C5CEP6"/>
<dbReference type="SUPFAM" id="SSF53659">
    <property type="entry name" value="Isocitrate/Isopropylmalate dehydrogenase-like"/>
    <property type="match status" value="1"/>
</dbReference>
<dbReference type="PANTHER" id="PTHR30100">
    <property type="entry name" value="FATTY ACID/PHOSPHOLIPID SYNTHESIS PROTEIN PLSX"/>
    <property type="match status" value="1"/>
</dbReference>
<dbReference type="EMBL" id="CP001634">
    <property type="protein sequence ID" value="ACR80226.1"/>
    <property type="molecule type" value="Genomic_DNA"/>
</dbReference>
<dbReference type="InterPro" id="IPR003664">
    <property type="entry name" value="FA_synthesis"/>
</dbReference>
<evidence type="ECO:0000313" key="11">
    <source>
        <dbReference type="EMBL" id="ACR80226.1"/>
    </source>
</evidence>
<dbReference type="PANTHER" id="PTHR30100:SF1">
    <property type="entry name" value="PHOSPHATE ACYLTRANSFERASE"/>
    <property type="match status" value="1"/>
</dbReference>
<keyword evidence="12" id="KW-1185">Reference proteome</keyword>
<keyword evidence="4 10" id="KW-0808">Transferase</keyword>
<reference evidence="11 12" key="1">
    <citation type="submission" date="2009-06" db="EMBL/GenBank/DDBJ databases">
        <title>Complete sequence of Thermotogales bacterium TBF 19.5.1.</title>
        <authorList>
            <consortium name="US DOE Joint Genome Institute"/>
            <person name="Lucas S."/>
            <person name="Copeland A."/>
            <person name="Lapidus A."/>
            <person name="Glavina del Rio T."/>
            <person name="Tice H."/>
            <person name="Bruce D."/>
            <person name="Goodwin L."/>
            <person name="Pitluck S."/>
            <person name="Chertkov O."/>
            <person name="Brettin T."/>
            <person name="Detter J.C."/>
            <person name="Han C."/>
            <person name="Schmutz J."/>
            <person name="Larimer F."/>
            <person name="Land M."/>
            <person name="Hauser L."/>
            <person name="Kyrpides N."/>
            <person name="Ovchinnikova G."/>
            <person name="Noll K."/>
        </authorList>
    </citation>
    <scope>NUCLEOTIDE SEQUENCE [LARGE SCALE GENOMIC DNA]</scope>
    <source>
        <strain evidence="12">ATCC BAA-1733 / DSM 21960 / TBF 19.5.1</strain>
    </source>
</reference>
<keyword evidence="7 10" id="KW-1208">Phospholipid metabolism</keyword>
<dbReference type="eggNOG" id="COG0416">
    <property type="taxonomic scope" value="Bacteria"/>
</dbReference>
<reference evidence="11 12" key="2">
    <citation type="journal article" date="2011" name="J. Bacteriol.">
        <title>Genome Sequence of Kosmotoga olearia Strain TBF 19.5.1, a Thermophilic Bacterium with a Wide Growth Temperature Range, Isolated from the Troll B Oil Platform in the North Sea.</title>
        <authorList>
            <person name="Swithers K.S."/>
            <person name="Dipippo J.L."/>
            <person name="Bruce D.C."/>
            <person name="Detter C."/>
            <person name="Tapia R."/>
            <person name="Han S."/>
            <person name="Goodwin L.A."/>
            <person name="Han J."/>
            <person name="Woyke T."/>
            <person name="Pitluck S."/>
            <person name="Pennacchio L."/>
            <person name="Nolan M."/>
            <person name="Mikhailova N."/>
            <person name="Land M.L."/>
            <person name="Nesbo C.L."/>
            <person name="Gogarten J.P."/>
            <person name="Noll K.M."/>
        </authorList>
    </citation>
    <scope>NUCLEOTIDE SEQUENCE [LARGE SCALE GENOMIC DNA]</scope>
    <source>
        <strain evidence="12">ATCC BAA-1733 / DSM 21960 / TBF 19.5.1</strain>
    </source>
</reference>
<dbReference type="HAMAP" id="MF_00019">
    <property type="entry name" value="PlsX"/>
    <property type="match status" value="1"/>
</dbReference>
<evidence type="ECO:0000256" key="4">
    <source>
        <dbReference type="ARBA" id="ARBA00022679"/>
    </source>
</evidence>
<evidence type="ECO:0000256" key="3">
    <source>
        <dbReference type="ARBA" id="ARBA00022516"/>
    </source>
</evidence>
<dbReference type="GO" id="GO:0005737">
    <property type="term" value="C:cytoplasm"/>
    <property type="evidence" value="ECO:0007669"/>
    <property type="project" value="UniProtKB-SubCell"/>
</dbReference>
<keyword evidence="3 10" id="KW-0444">Lipid biosynthesis</keyword>
<protein>
    <recommendedName>
        <fullName evidence="8 10">Phosphate acyltransferase</fullName>
        <ecNumber evidence="8 10">2.3.1.274</ecNumber>
    </recommendedName>
    <alternativeName>
        <fullName evidence="10">Acyl-ACP phosphotransacylase</fullName>
    </alternativeName>
    <alternativeName>
        <fullName evidence="10">Acyl-[acyl-carrier-protein]--phosphate acyltransferase</fullName>
    </alternativeName>
    <alternativeName>
        <fullName evidence="10">Phosphate-acyl-ACP acyltransferase</fullName>
    </alternativeName>
</protein>
<accession>C5CEP6</accession>
<keyword evidence="6 10" id="KW-0594">Phospholipid biosynthesis</keyword>
<evidence type="ECO:0000256" key="1">
    <source>
        <dbReference type="ARBA" id="ARBA00001232"/>
    </source>
</evidence>
<dbReference type="Pfam" id="PF02504">
    <property type="entry name" value="FA_synthesis"/>
    <property type="match status" value="1"/>
</dbReference>
<evidence type="ECO:0000256" key="10">
    <source>
        <dbReference type="HAMAP-Rule" id="MF_00019"/>
    </source>
</evidence>
<sequence>MNMSGIKIALDVYGGDLAPDVNIDGAILALKGLKDLEITLVGKKDEINRLLEKRGFASERLSIYDAPDVFGMAEKPSQLLRKRNSSLFKTAELVKKNEVDAMVSAGNTGGVLVAGLFVVGRIKGIERGAIAVPISSKRGFTVLLDCGANLEVRPGHLRDFAKMGFEYARILGKESPLVGLLNVGEEEEKGTELVKEAFGMIKEALGETFVGNVEGRDILYGNVDVVVTDGFKGNVAMKTIEGTAKFIGDLLKMHIKQAGILGLLGGLLLKGAFNNLKKSLDPRIYGGAFILGVKGVVVKAHGNSDALAISNAIKVACNGVKGRLVEKLEARFGSE</sequence>
<dbReference type="EC" id="2.3.1.274" evidence="8 10"/>
<evidence type="ECO:0000256" key="8">
    <source>
        <dbReference type="ARBA" id="ARBA00024069"/>
    </source>
</evidence>
<dbReference type="UniPathway" id="UPA00085"/>
<name>C5CEP6_KOSOT</name>
<dbReference type="NCBIfam" id="TIGR00182">
    <property type="entry name" value="plsX"/>
    <property type="match status" value="1"/>
</dbReference>
<evidence type="ECO:0000256" key="9">
    <source>
        <dbReference type="ARBA" id="ARBA00046608"/>
    </source>
</evidence>
<dbReference type="PIRSF" id="PIRSF002465">
    <property type="entry name" value="Phsphlp_syn_PlsX"/>
    <property type="match status" value="1"/>
</dbReference>
<evidence type="ECO:0000256" key="6">
    <source>
        <dbReference type="ARBA" id="ARBA00023209"/>
    </source>
</evidence>
<proteinExistence type="inferred from homology"/>
<dbReference type="STRING" id="521045.Kole_1536"/>
<dbReference type="GO" id="GO:0043811">
    <property type="term" value="F:phosphate:acyl-[acyl carrier protein] acyltransferase activity"/>
    <property type="evidence" value="ECO:0007669"/>
    <property type="project" value="UniProtKB-UniRule"/>
</dbReference>
<keyword evidence="2 10" id="KW-0963">Cytoplasm</keyword>
<dbReference type="Gene3D" id="3.40.718.10">
    <property type="entry name" value="Isopropylmalate Dehydrogenase"/>
    <property type="match status" value="1"/>
</dbReference>
<dbReference type="GO" id="GO:0006633">
    <property type="term" value="P:fatty acid biosynthetic process"/>
    <property type="evidence" value="ECO:0007669"/>
    <property type="project" value="UniProtKB-UniRule"/>
</dbReference>
<comment type="subcellular location">
    <subcellularLocation>
        <location evidence="10">Cytoplasm</location>
    </subcellularLocation>
    <text evidence="10">Associated with the membrane possibly through PlsY.</text>
</comment>
<comment type="catalytic activity">
    <reaction evidence="1 10">
        <text>a fatty acyl-[ACP] + phosphate = an acyl phosphate + holo-[ACP]</text>
        <dbReference type="Rhea" id="RHEA:42292"/>
        <dbReference type="Rhea" id="RHEA-COMP:9685"/>
        <dbReference type="Rhea" id="RHEA-COMP:14125"/>
        <dbReference type="ChEBI" id="CHEBI:43474"/>
        <dbReference type="ChEBI" id="CHEBI:59918"/>
        <dbReference type="ChEBI" id="CHEBI:64479"/>
        <dbReference type="ChEBI" id="CHEBI:138651"/>
        <dbReference type="EC" id="2.3.1.274"/>
    </reaction>
</comment>
<dbReference type="Proteomes" id="UP000002382">
    <property type="component" value="Chromosome"/>
</dbReference>
<evidence type="ECO:0000256" key="7">
    <source>
        <dbReference type="ARBA" id="ARBA00023264"/>
    </source>
</evidence>
<keyword evidence="5 10" id="KW-0443">Lipid metabolism</keyword>
<organism evidence="11 12">
    <name type="scientific">Kosmotoga olearia (strain ATCC BAA-1733 / DSM 21960 / TBF 19.5.1)</name>
    <dbReference type="NCBI Taxonomy" id="521045"/>
    <lineage>
        <taxon>Bacteria</taxon>
        <taxon>Thermotogati</taxon>
        <taxon>Thermotogota</taxon>
        <taxon>Thermotogae</taxon>
        <taxon>Kosmotogales</taxon>
        <taxon>Kosmotogaceae</taxon>
        <taxon>Kosmotoga</taxon>
    </lineage>
</organism>